<organism evidence="1">
    <name type="scientific">uncultured Actinomycetes bacterium</name>
    <dbReference type="NCBI Taxonomy" id="152507"/>
    <lineage>
        <taxon>Bacteria</taxon>
        <taxon>Bacillati</taxon>
        <taxon>Actinomycetota</taxon>
        <taxon>Actinomycetes</taxon>
        <taxon>environmental samples</taxon>
    </lineage>
</organism>
<evidence type="ECO:0000313" key="1">
    <source>
        <dbReference type="EMBL" id="QOV09113.1"/>
    </source>
</evidence>
<sequence length="70" mass="8078">MPKPQLEHLTRQFLALYANKDIEAISNMFAENVVLKDWNYEVVGKSAAIQEFKKNFDEAENLASISRKSF</sequence>
<dbReference type="Gene3D" id="3.10.450.50">
    <property type="match status" value="1"/>
</dbReference>
<gene>
    <name evidence="1" type="ORF">HULAa32G3_00033</name>
</gene>
<protein>
    <recommendedName>
        <fullName evidence="2">SnoaL-like domain-containing protein</fullName>
    </recommendedName>
</protein>
<dbReference type="SUPFAM" id="SSF54427">
    <property type="entry name" value="NTF2-like"/>
    <property type="match status" value="1"/>
</dbReference>
<evidence type="ECO:0008006" key="2">
    <source>
        <dbReference type="Google" id="ProtNLM"/>
    </source>
</evidence>
<accession>A0A871XZB9</accession>
<proteinExistence type="predicted"/>
<dbReference type="EMBL" id="MW122883">
    <property type="protein sequence ID" value="QOV09113.1"/>
    <property type="molecule type" value="Genomic_DNA"/>
</dbReference>
<reference evidence="1" key="1">
    <citation type="submission" date="2020-10" db="EMBL/GenBank/DDBJ databases">
        <title>Diverse heliorhodopsins detected via functional metagenomics in peat lake Actinobacteria, Chloroflexi and Archaea.</title>
        <authorList>
            <person name="Chazan A."/>
            <person name="Rozenberg A."/>
            <person name="Tahan R."/>
            <person name="Mannen K."/>
            <person name="Nagata T."/>
            <person name="Yaish S."/>
            <person name="Larom S."/>
            <person name="Kandori H."/>
            <person name="Inoue K."/>
            <person name="Beja O."/>
            <person name="Pushkarev A."/>
        </authorList>
    </citation>
    <scope>NUCLEOTIDE SEQUENCE</scope>
</reference>
<name>A0A871XZB9_9ACTN</name>
<dbReference type="AlphaFoldDB" id="A0A871XZB9"/>
<dbReference type="InterPro" id="IPR032710">
    <property type="entry name" value="NTF2-like_dom_sf"/>
</dbReference>